<proteinExistence type="predicted"/>
<name>A0A937FDF4_9BACT</name>
<dbReference type="Proteomes" id="UP000659388">
    <property type="component" value="Unassembled WGS sequence"/>
</dbReference>
<sequence>MDKLIKEQINFLRTHDISLELTYNAAGQGKAVYHNIMKSQGKIIAYNVTP</sequence>
<reference evidence="1" key="1">
    <citation type="submission" date="2021-01" db="EMBL/GenBank/DDBJ databases">
        <title>Fulvivirga kasyanovii gen. nov., sp nov., a novel member of the phylum Bacteroidetes isolated from seawater in a mussel farm.</title>
        <authorList>
            <person name="Zhao L.-H."/>
            <person name="Wang Z.-J."/>
        </authorList>
    </citation>
    <scope>NUCLEOTIDE SEQUENCE</scope>
    <source>
        <strain evidence="1">2943</strain>
    </source>
</reference>
<evidence type="ECO:0000313" key="2">
    <source>
        <dbReference type="Proteomes" id="UP000659388"/>
    </source>
</evidence>
<organism evidence="1 2">
    <name type="scientific">Fulvivirga sediminis</name>
    <dbReference type="NCBI Taxonomy" id="2803949"/>
    <lineage>
        <taxon>Bacteria</taxon>
        <taxon>Pseudomonadati</taxon>
        <taxon>Bacteroidota</taxon>
        <taxon>Cytophagia</taxon>
        <taxon>Cytophagales</taxon>
        <taxon>Fulvivirgaceae</taxon>
        <taxon>Fulvivirga</taxon>
    </lineage>
</organism>
<keyword evidence="2" id="KW-1185">Reference proteome</keyword>
<evidence type="ECO:0000313" key="1">
    <source>
        <dbReference type="EMBL" id="MBL3658729.1"/>
    </source>
</evidence>
<comment type="caution">
    <text evidence="1">The sequence shown here is derived from an EMBL/GenBank/DDBJ whole genome shotgun (WGS) entry which is preliminary data.</text>
</comment>
<accession>A0A937FDF4</accession>
<protein>
    <submittedName>
        <fullName evidence="1">Uncharacterized protein</fullName>
    </submittedName>
</protein>
<dbReference type="EMBL" id="JAESIY010000016">
    <property type="protein sequence ID" value="MBL3658729.1"/>
    <property type="molecule type" value="Genomic_DNA"/>
</dbReference>
<dbReference type="AlphaFoldDB" id="A0A937FDF4"/>
<dbReference type="RefSeq" id="WP_202246525.1">
    <property type="nucleotide sequence ID" value="NZ_JAESIY010000016.1"/>
</dbReference>
<gene>
    <name evidence="1" type="ORF">JL102_21440</name>
</gene>